<gene>
    <name evidence="13" type="ORF">sS8_0417</name>
</gene>
<keyword evidence="3" id="KW-0813">Transport</keyword>
<keyword evidence="6 12" id="KW-0812">Transmembrane</keyword>
<proteinExistence type="inferred from homology"/>
<evidence type="ECO:0000256" key="3">
    <source>
        <dbReference type="ARBA" id="ARBA00022448"/>
    </source>
</evidence>
<keyword evidence="8" id="KW-0249">Electron transport</keyword>
<dbReference type="Pfam" id="PF02322">
    <property type="entry name" value="Cyt_bd_oxida_II"/>
    <property type="match status" value="1"/>
</dbReference>
<evidence type="ECO:0000256" key="7">
    <source>
        <dbReference type="ARBA" id="ARBA00022723"/>
    </source>
</evidence>
<evidence type="ECO:0000256" key="10">
    <source>
        <dbReference type="ARBA" id="ARBA00023004"/>
    </source>
</evidence>
<keyword evidence="4" id="KW-1003">Cell membrane</keyword>
<dbReference type="GO" id="GO:0070069">
    <property type="term" value="C:cytochrome complex"/>
    <property type="evidence" value="ECO:0007669"/>
    <property type="project" value="TreeGrafter"/>
</dbReference>
<comment type="similarity">
    <text evidence="2">Belongs to the cytochrome ubiquinol oxidase subunit 2 family.</text>
</comment>
<evidence type="ECO:0000256" key="1">
    <source>
        <dbReference type="ARBA" id="ARBA00004651"/>
    </source>
</evidence>
<feature type="transmembrane region" description="Helical" evidence="12">
    <location>
        <begin position="291"/>
        <end position="314"/>
    </location>
</feature>
<feature type="transmembrane region" description="Helical" evidence="12">
    <location>
        <begin position="200"/>
        <end position="224"/>
    </location>
</feature>
<dbReference type="InterPro" id="IPR003317">
    <property type="entry name" value="Cyt-d_oxidase_su2"/>
</dbReference>
<dbReference type="Proteomes" id="UP000266313">
    <property type="component" value="Chromosome"/>
</dbReference>
<dbReference type="GO" id="GO:0019646">
    <property type="term" value="P:aerobic electron transport chain"/>
    <property type="evidence" value="ECO:0007669"/>
    <property type="project" value="TreeGrafter"/>
</dbReference>
<dbReference type="KEGG" id="mmai:sS8_0417"/>
<keyword evidence="7" id="KW-0479">Metal-binding</keyword>
<dbReference type="GO" id="GO:0009055">
    <property type="term" value="F:electron transfer activity"/>
    <property type="evidence" value="ECO:0007669"/>
    <property type="project" value="TreeGrafter"/>
</dbReference>
<feature type="transmembrane region" description="Helical" evidence="12">
    <location>
        <begin position="84"/>
        <end position="100"/>
    </location>
</feature>
<evidence type="ECO:0000313" key="13">
    <source>
        <dbReference type="EMBL" id="BBA32385.1"/>
    </source>
</evidence>
<dbReference type="GO" id="GO:0005886">
    <property type="term" value="C:plasma membrane"/>
    <property type="evidence" value="ECO:0007669"/>
    <property type="project" value="UniProtKB-SubCell"/>
</dbReference>
<evidence type="ECO:0000256" key="5">
    <source>
        <dbReference type="ARBA" id="ARBA00022617"/>
    </source>
</evidence>
<dbReference type="OrthoDB" id="9776710at2"/>
<feature type="transmembrane region" description="Helical" evidence="12">
    <location>
        <begin position="162"/>
        <end position="188"/>
    </location>
</feature>
<evidence type="ECO:0000256" key="8">
    <source>
        <dbReference type="ARBA" id="ARBA00022982"/>
    </source>
</evidence>
<evidence type="ECO:0000256" key="2">
    <source>
        <dbReference type="ARBA" id="ARBA00007543"/>
    </source>
</evidence>
<name>A0A286P413_9GAMM</name>
<dbReference type="NCBIfam" id="TIGR00203">
    <property type="entry name" value="cydB"/>
    <property type="match status" value="1"/>
</dbReference>
<keyword evidence="10" id="KW-0408">Iron</keyword>
<feature type="transmembrane region" description="Helical" evidence="12">
    <location>
        <begin position="260"/>
        <end position="279"/>
    </location>
</feature>
<evidence type="ECO:0000256" key="9">
    <source>
        <dbReference type="ARBA" id="ARBA00022989"/>
    </source>
</evidence>
<dbReference type="AlphaFoldDB" id="A0A286P413"/>
<keyword evidence="14" id="KW-1185">Reference proteome</keyword>
<feature type="transmembrane region" description="Helical" evidence="12">
    <location>
        <begin position="121"/>
        <end position="142"/>
    </location>
</feature>
<protein>
    <submittedName>
        <fullName evidence="13">Cytochrome d ubiquinol oxidase subunit II</fullName>
    </submittedName>
</protein>
<evidence type="ECO:0000256" key="12">
    <source>
        <dbReference type="SAM" id="Phobius"/>
    </source>
</evidence>
<keyword evidence="5" id="KW-0349">Heme</keyword>
<accession>A0A286P413</accession>
<evidence type="ECO:0000256" key="4">
    <source>
        <dbReference type="ARBA" id="ARBA00022475"/>
    </source>
</evidence>
<dbReference type="EMBL" id="AP017928">
    <property type="protein sequence ID" value="BBA32385.1"/>
    <property type="molecule type" value="Genomic_DNA"/>
</dbReference>
<dbReference type="GO" id="GO:0046872">
    <property type="term" value="F:metal ion binding"/>
    <property type="evidence" value="ECO:0007669"/>
    <property type="project" value="UniProtKB-KW"/>
</dbReference>
<dbReference type="PIRSF" id="PIRSF000267">
    <property type="entry name" value="Cyt_oxidse_sub2"/>
    <property type="match status" value="1"/>
</dbReference>
<keyword evidence="9 12" id="KW-1133">Transmembrane helix</keyword>
<comment type="subcellular location">
    <subcellularLocation>
        <location evidence="1">Cell membrane</location>
        <topology evidence="1">Multi-pass membrane protein</topology>
    </subcellularLocation>
</comment>
<dbReference type="RefSeq" id="WP_119628189.1">
    <property type="nucleotide sequence ID" value="NZ_AP017928.1"/>
</dbReference>
<dbReference type="GO" id="GO:0016682">
    <property type="term" value="F:oxidoreductase activity, acting on diphenols and related substances as donors, oxygen as acceptor"/>
    <property type="evidence" value="ECO:0007669"/>
    <property type="project" value="TreeGrafter"/>
</dbReference>
<evidence type="ECO:0000256" key="11">
    <source>
        <dbReference type="ARBA" id="ARBA00023136"/>
    </source>
</evidence>
<keyword evidence="11 12" id="KW-0472">Membrane</keyword>
<evidence type="ECO:0000256" key="6">
    <source>
        <dbReference type="ARBA" id="ARBA00022692"/>
    </source>
</evidence>
<dbReference type="PANTHER" id="PTHR43141:SF5">
    <property type="entry name" value="CYTOCHROME BD-I UBIQUINOL OXIDASE SUBUNIT 2"/>
    <property type="match status" value="1"/>
</dbReference>
<feature type="transmembrane region" description="Helical" evidence="12">
    <location>
        <begin position="12"/>
        <end position="39"/>
    </location>
</feature>
<feature type="transmembrane region" description="Helical" evidence="12">
    <location>
        <begin position="334"/>
        <end position="354"/>
    </location>
</feature>
<reference evidence="13 14" key="1">
    <citation type="submission" date="2016-12" db="EMBL/GenBank/DDBJ databases">
        <title>Genome sequencing of Methylocaldum marinum.</title>
        <authorList>
            <person name="Takeuchi M."/>
            <person name="Kamagata Y."/>
            <person name="Hiraoka S."/>
            <person name="Oshima K."/>
            <person name="Hattori M."/>
            <person name="Iwasaki W."/>
        </authorList>
    </citation>
    <scope>NUCLEOTIDE SEQUENCE [LARGE SCALE GENOMIC DNA]</scope>
    <source>
        <strain evidence="13 14">S8</strain>
    </source>
</reference>
<evidence type="ECO:0000313" key="14">
    <source>
        <dbReference type="Proteomes" id="UP000266313"/>
    </source>
</evidence>
<dbReference type="PANTHER" id="PTHR43141">
    <property type="entry name" value="CYTOCHROME BD2 SUBUNIT II"/>
    <property type="match status" value="1"/>
</dbReference>
<sequence>MFDYETLRIIWWLFTGVVIIAFVLTSGFDFGICALLPFVGRNDLERRAVINTVGGTWEGNQVWLILLGGALFAVWPLVYATLFSGLYVAMLLVLFALFFRPAGFDYRSKLENPAWRNAWDWGLFIGGAVPPILLGVLVGNLVQGLPFHFDADLRPYYDGSFFALLNPFALFCGAIGLLISLFHGAIYLKWRTEGELYRRALAVVRVLGPVVLGSVAVAALWVAFGMSLPEITAMASVDAPSNPLNKTVTMTSGWLGQFLSHPWMLIAPVLGLGGLFLAWRSALEHTSVGAFMFSSIGITGVLLSLGFGLFPYLVISSTDPSHSLTIWDASSSRFTLALAFWITVIFLPIVLVYTRWAYKVLWGSVTPEKVLKDQHSLY</sequence>
<organism evidence="13 14">
    <name type="scientific">Methylocaldum marinum</name>
    <dbReference type="NCBI Taxonomy" id="1432792"/>
    <lineage>
        <taxon>Bacteria</taxon>
        <taxon>Pseudomonadati</taxon>
        <taxon>Pseudomonadota</taxon>
        <taxon>Gammaproteobacteria</taxon>
        <taxon>Methylococcales</taxon>
        <taxon>Methylococcaceae</taxon>
        <taxon>Methylocaldum</taxon>
    </lineage>
</organism>